<evidence type="ECO:0000256" key="3">
    <source>
        <dbReference type="ARBA" id="ARBA00022801"/>
    </source>
</evidence>
<evidence type="ECO:0000256" key="1">
    <source>
        <dbReference type="ARBA" id="ARBA00001947"/>
    </source>
</evidence>
<comment type="caution">
    <text evidence="6">The sequence shown here is derived from an EMBL/GenBank/DDBJ whole genome shotgun (WGS) entry which is preliminary data.</text>
</comment>
<accession>A0A2V1B112</accession>
<evidence type="ECO:0000259" key="5">
    <source>
        <dbReference type="Pfam" id="PF01979"/>
    </source>
</evidence>
<dbReference type="AlphaFoldDB" id="A0A2V1B112"/>
<dbReference type="OrthoDB" id="194468at2759"/>
<dbReference type="GO" id="GO:0008892">
    <property type="term" value="F:guanine deaminase activity"/>
    <property type="evidence" value="ECO:0007669"/>
    <property type="project" value="TreeGrafter"/>
</dbReference>
<comment type="cofactor">
    <cofactor evidence="1">
        <name>Zn(2+)</name>
        <dbReference type="ChEBI" id="CHEBI:29105"/>
    </cofactor>
</comment>
<gene>
    <name evidence="6" type="ORF">CXQ85_003776</name>
</gene>
<sequence length="475" mass="53323">MTISKALASVKFTIYHGSIVHTPKFGEIEFILNARVGVDKEGTIAYIKKEPLVGTVLEEAKNQVPGLKEEIEVQDITGHPLRFFFPGFIDAHIHAPQYPNCGAFNNLELMDWMNKYTYPIEVSLGDTQRAEKVYEKTVSRTLESGTTFCAYFATRHLESTKILTDKAFAHGQRTYIARSCQDKGFDYYTDKDLGDALEQNQKMHDYIKSLDPDFNVIKPALAPRSADQCSRPLLKKMGEIAEETKLPIQVHMCESDGERKMILDVFPEFKEYSDIYNHHGLLNSRTILGHCVKITESDYDLVSLNRSGIAHCPTSNTSVGSGEAQVRKMLDRGIKVGLGTDISAGFSPSILRTVQYAVLNSIHVAMKSKSLRDKLSVNECLYLATMGGAKVCNMEKKVGSFAVGKSWDAQYIDLTKSPTLDIFDFQVPDMEKVQKGDESEKEKFQDVVDKWVFTGDDRNTRKVYVNGRCVINKGS</sequence>
<keyword evidence="2" id="KW-0479">Metal-binding</keyword>
<dbReference type="Pfam" id="PF01979">
    <property type="entry name" value="Amidohydro_1"/>
    <property type="match status" value="1"/>
</dbReference>
<dbReference type="Proteomes" id="UP000244309">
    <property type="component" value="Unassembled WGS sequence"/>
</dbReference>
<feature type="domain" description="Amidohydrolase-related" evidence="5">
    <location>
        <begin position="85"/>
        <end position="470"/>
    </location>
</feature>
<dbReference type="GeneID" id="37009106"/>
<dbReference type="GO" id="GO:0046098">
    <property type="term" value="P:guanine metabolic process"/>
    <property type="evidence" value="ECO:0007669"/>
    <property type="project" value="TreeGrafter"/>
</dbReference>
<protein>
    <submittedName>
        <fullName evidence="6">Guanine deaminase</fullName>
    </submittedName>
</protein>
<keyword evidence="3" id="KW-0378">Hydrolase</keyword>
<dbReference type="STRING" id="45357.A0A2V1B112"/>
<dbReference type="InterPro" id="IPR032466">
    <property type="entry name" value="Metal_Hydrolase"/>
</dbReference>
<dbReference type="GO" id="GO:0005829">
    <property type="term" value="C:cytosol"/>
    <property type="evidence" value="ECO:0007669"/>
    <property type="project" value="TreeGrafter"/>
</dbReference>
<dbReference type="InterPro" id="IPR006680">
    <property type="entry name" value="Amidohydro-rel"/>
</dbReference>
<keyword evidence="7" id="KW-1185">Reference proteome</keyword>
<dbReference type="PANTHER" id="PTHR11271">
    <property type="entry name" value="GUANINE DEAMINASE"/>
    <property type="match status" value="1"/>
</dbReference>
<evidence type="ECO:0000313" key="6">
    <source>
        <dbReference type="EMBL" id="PVH23486.1"/>
    </source>
</evidence>
<proteinExistence type="predicted"/>
<dbReference type="SUPFAM" id="SSF51556">
    <property type="entry name" value="Metallo-dependent hydrolases"/>
    <property type="match status" value="1"/>
</dbReference>
<name>A0A2V1B112_9ASCO</name>
<reference evidence="6 7" key="1">
    <citation type="submission" date="2017-12" db="EMBL/GenBank/DDBJ databases">
        <title>Genome Sequence of a Multidrug-Resistant Candida haemulonii Isolate from a Patient with Chronic Leg Ulcers in Israel.</title>
        <authorList>
            <person name="Chow N.A."/>
            <person name="Gade L."/>
            <person name="Batra D."/>
            <person name="Rowe L.A."/>
            <person name="Ben-Ami R."/>
            <person name="Loparev V.N."/>
            <person name="Litvintseva A.P."/>
        </authorList>
    </citation>
    <scope>NUCLEOTIDE SEQUENCE [LARGE SCALE GENOMIC DNA]</scope>
    <source>
        <strain evidence="6 7">B11899</strain>
    </source>
</reference>
<keyword evidence="4" id="KW-0862">Zinc</keyword>
<evidence type="ECO:0000256" key="2">
    <source>
        <dbReference type="ARBA" id="ARBA00022723"/>
    </source>
</evidence>
<evidence type="ECO:0000256" key="4">
    <source>
        <dbReference type="ARBA" id="ARBA00022833"/>
    </source>
</evidence>
<evidence type="ECO:0000313" key="7">
    <source>
        <dbReference type="Proteomes" id="UP000244309"/>
    </source>
</evidence>
<dbReference type="InterPro" id="IPR011059">
    <property type="entry name" value="Metal-dep_hydrolase_composite"/>
</dbReference>
<dbReference type="EMBL" id="PKFO01000011">
    <property type="protein sequence ID" value="PVH23486.1"/>
    <property type="molecule type" value="Genomic_DNA"/>
</dbReference>
<dbReference type="GO" id="GO:0008270">
    <property type="term" value="F:zinc ion binding"/>
    <property type="evidence" value="ECO:0007669"/>
    <property type="project" value="TreeGrafter"/>
</dbReference>
<dbReference type="RefSeq" id="XP_025344426.1">
    <property type="nucleotide sequence ID" value="XM_025487410.1"/>
</dbReference>
<organism evidence="6 7">
    <name type="scientific">Candidozyma haemuli</name>
    <dbReference type="NCBI Taxonomy" id="45357"/>
    <lineage>
        <taxon>Eukaryota</taxon>
        <taxon>Fungi</taxon>
        <taxon>Dikarya</taxon>
        <taxon>Ascomycota</taxon>
        <taxon>Saccharomycotina</taxon>
        <taxon>Pichiomycetes</taxon>
        <taxon>Metschnikowiaceae</taxon>
        <taxon>Candidozyma</taxon>
    </lineage>
</organism>
<dbReference type="Gene3D" id="3.20.20.140">
    <property type="entry name" value="Metal-dependent hydrolases"/>
    <property type="match status" value="1"/>
</dbReference>
<dbReference type="Gene3D" id="2.30.40.10">
    <property type="entry name" value="Urease, subunit C, domain 1"/>
    <property type="match status" value="1"/>
</dbReference>
<dbReference type="InterPro" id="IPR051607">
    <property type="entry name" value="Metallo-dep_hydrolases"/>
</dbReference>
<dbReference type="PANTHER" id="PTHR11271:SF6">
    <property type="entry name" value="GUANINE DEAMINASE"/>
    <property type="match status" value="1"/>
</dbReference>
<dbReference type="VEuPathDB" id="FungiDB:CXQ85_003776"/>